<gene>
    <name evidence="2" type="ORF">E2C01_001282</name>
</gene>
<proteinExistence type="predicted"/>
<name>A0A5B7CGX1_PORTR</name>
<evidence type="ECO:0000313" key="2">
    <source>
        <dbReference type="EMBL" id="MPC08689.1"/>
    </source>
</evidence>
<feature type="region of interest" description="Disordered" evidence="1">
    <location>
        <begin position="85"/>
        <end position="125"/>
    </location>
</feature>
<dbReference type="AlphaFoldDB" id="A0A5B7CGX1"/>
<evidence type="ECO:0000313" key="3">
    <source>
        <dbReference type="Proteomes" id="UP000324222"/>
    </source>
</evidence>
<dbReference type="EMBL" id="VSRR010000040">
    <property type="protein sequence ID" value="MPC08689.1"/>
    <property type="molecule type" value="Genomic_DNA"/>
</dbReference>
<dbReference type="Proteomes" id="UP000324222">
    <property type="component" value="Unassembled WGS sequence"/>
</dbReference>
<protein>
    <submittedName>
        <fullName evidence="2">Uncharacterized protein</fullName>
    </submittedName>
</protein>
<organism evidence="2 3">
    <name type="scientific">Portunus trituberculatus</name>
    <name type="common">Swimming crab</name>
    <name type="synonym">Neptunus trituberculatus</name>
    <dbReference type="NCBI Taxonomy" id="210409"/>
    <lineage>
        <taxon>Eukaryota</taxon>
        <taxon>Metazoa</taxon>
        <taxon>Ecdysozoa</taxon>
        <taxon>Arthropoda</taxon>
        <taxon>Crustacea</taxon>
        <taxon>Multicrustacea</taxon>
        <taxon>Malacostraca</taxon>
        <taxon>Eumalacostraca</taxon>
        <taxon>Eucarida</taxon>
        <taxon>Decapoda</taxon>
        <taxon>Pleocyemata</taxon>
        <taxon>Brachyura</taxon>
        <taxon>Eubrachyura</taxon>
        <taxon>Portunoidea</taxon>
        <taxon>Portunidae</taxon>
        <taxon>Portuninae</taxon>
        <taxon>Portunus</taxon>
    </lineage>
</organism>
<evidence type="ECO:0000256" key="1">
    <source>
        <dbReference type="SAM" id="MobiDB-lite"/>
    </source>
</evidence>
<sequence length="125" mass="14439">MSFPCNFNKSPWKVIEVRLEVFQNMALIVKNVYSNLSKSPLLSATFSLVLDFQSPAEFYLNEEDNLNCPGSVWCSYREKRNTKTAVARVVRRKERKPALERQREGGKQPTKRTEGSPEQLLGNYH</sequence>
<comment type="caution">
    <text evidence="2">The sequence shown here is derived from an EMBL/GenBank/DDBJ whole genome shotgun (WGS) entry which is preliminary data.</text>
</comment>
<keyword evidence="3" id="KW-1185">Reference proteome</keyword>
<feature type="compositionally biased region" description="Basic and acidic residues" evidence="1">
    <location>
        <begin position="96"/>
        <end position="115"/>
    </location>
</feature>
<accession>A0A5B7CGX1</accession>
<reference evidence="2 3" key="1">
    <citation type="submission" date="2019-05" db="EMBL/GenBank/DDBJ databases">
        <title>Another draft genome of Portunus trituberculatus and its Hox gene families provides insights of decapod evolution.</title>
        <authorList>
            <person name="Jeong J.-H."/>
            <person name="Song I."/>
            <person name="Kim S."/>
            <person name="Choi T."/>
            <person name="Kim D."/>
            <person name="Ryu S."/>
            <person name="Kim W."/>
        </authorList>
    </citation>
    <scope>NUCLEOTIDE SEQUENCE [LARGE SCALE GENOMIC DNA]</scope>
    <source>
        <tissue evidence="2">Muscle</tissue>
    </source>
</reference>